<dbReference type="GO" id="GO:0016020">
    <property type="term" value="C:membrane"/>
    <property type="evidence" value="ECO:0007669"/>
    <property type="project" value="UniProtKB-SubCell"/>
</dbReference>
<evidence type="ECO:0000313" key="10">
    <source>
        <dbReference type="Proteomes" id="UP000478008"/>
    </source>
</evidence>
<feature type="transmembrane region" description="Helical" evidence="6">
    <location>
        <begin position="458"/>
        <end position="481"/>
    </location>
</feature>
<evidence type="ECO:0000259" key="8">
    <source>
        <dbReference type="PROSITE" id="PS50801"/>
    </source>
</evidence>
<feature type="transmembrane region" description="Helical" evidence="6">
    <location>
        <begin position="404"/>
        <end position="425"/>
    </location>
</feature>
<evidence type="ECO:0000256" key="6">
    <source>
        <dbReference type="SAM" id="Phobius"/>
    </source>
</evidence>
<feature type="transmembrane region" description="Helical" evidence="6">
    <location>
        <begin position="547"/>
        <end position="579"/>
    </location>
</feature>
<feature type="transmembrane region" description="Helical" evidence="6">
    <location>
        <begin position="431"/>
        <end position="451"/>
    </location>
</feature>
<evidence type="ECO:0000256" key="2">
    <source>
        <dbReference type="ARBA" id="ARBA00022692"/>
    </source>
</evidence>
<dbReference type="InterPro" id="IPR011547">
    <property type="entry name" value="SLC26A/SulP_dom"/>
</dbReference>
<dbReference type="CDD" id="cd07042">
    <property type="entry name" value="STAS_SulP_like_sulfate_transporter"/>
    <property type="match status" value="1"/>
</dbReference>
<dbReference type="Pfam" id="PF00916">
    <property type="entry name" value="Sulfate_transp"/>
    <property type="match status" value="1"/>
</dbReference>
<evidence type="ECO:0000256" key="5">
    <source>
        <dbReference type="SAM" id="MobiDB-lite"/>
    </source>
</evidence>
<gene>
    <name evidence="9" type="ORF">DEBR0S6_07932G</name>
</gene>
<comment type="subcellular location">
    <subcellularLocation>
        <location evidence="1">Membrane</location>
        <topology evidence="1">Multi-pass membrane protein</topology>
    </subcellularLocation>
</comment>
<dbReference type="CDD" id="cd00038">
    <property type="entry name" value="CAP_ED"/>
    <property type="match status" value="1"/>
</dbReference>
<feature type="compositionally biased region" description="Polar residues" evidence="5">
    <location>
        <begin position="1"/>
        <end position="19"/>
    </location>
</feature>
<dbReference type="InterPro" id="IPR018490">
    <property type="entry name" value="cNMP-bd_dom_sf"/>
</dbReference>
<evidence type="ECO:0000256" key="4">
    <source>
        <dbReference type="ARBA" id="ARBA00023136"/>
    </source>
</evidence>
<dbReference type="Gene3D" id="2.60.120.10">
    <property type="entry name" value="Jelly Rolls"/>
    <property type="match status" value="1"/>
</dbReference>
<feature type="transmembrane region" description="Helical" evidence="6">
    <location>
        <begin position="329"/>
        <end position="350"/>
    </location>
</feature>
<dbReference type="SUPFAM" id="SSF51206">
    <property type="entry name" value="cAMP-binding domain-like"/>
    <property type="match status" value="1"/>
</dbReference>
<dbReference type="InterPro" id="IPR000595">
    <property type="entry name" value="cNMP-bd_dom"/>
</dbReference>
<dbReference type="AlphaFoldDB" id="A0A7D9H2V0"/>
<feature type="domain" description="Cyclic nucleotide-binding" evidence="7">
    <location>
        <begin position="900"/>
        <end position="1002"/>
    </location>
</feature>
<dbReference type="PANTHER" id="PTHR43310">
    <property type="entry name" value="SULFATE TRANSPORTER YBAR-RELATED"/>
    <property type="match status" value="1"/>
</dbReference>
<feature type="region of interest" description="Disordered" evidence="5">
    <location>
        <begin position="1"/>
        <end position="35"/>
    </location>
</feature>
<keyword evidence="10" id="KW-1185">Reference proteome</keyword>
<dbReference type="Pfam" id="PF01740">
    <property type="entry name" value="STAS"/>
    <property type="match status" value="1"/>
</dbReference>
<dbReference type="PROSITE" id="PS50042">
    <property type="entry name" value="CNMP_BINDING_3"/>
    <property type="match status" value="1"/>
</dbReference>
<dbReference type="Proteomes" id="UP000478008">
    <property type="component" value="Unassembled WGS sequence"/>
</dbReference>
<dbReference type="SUPFAM" id="SSF52091">
    <property type="entry name" value="SpoIIaa-like"/>
    <property type="match status" value="1"/>
</dbReference>
<dbReference type="EMBL" id="CABFWN010000006">
    <property type="protein sequence ID" value="VUG20100.1"/>
    <property type="molecule type" value="Genomic_DNA"/>
</dbReference>
<feature type="transmembrane region" description="Helical" evidence="6">
    <location>
        <begin position="199"/>
        <end position="223"/>
    </location>
</feature>
<feature type="transmembrane region" description="Helical" evidence="6">
    <location>
        <begin position="294"/>
        <end position="317"/>
    </location>
</feature>
<evidence type="ECO:0000259" key="7">
    <source>
        <dbReference type="PROSITE" id="PS50042"/>
    </source>
</evidence>
<name>A0A7D9H2V0_DEKBR</name>
<organism evidence="9 10">
    <name type="scientific">Dekkera bruxellensis</name>
    <name type="common">Brettanomyces custersii</name>
    <dbReference type="NCBI Taxonomy" id="5007"/>
    <lineage>
        <taxon>Eukaryota</taxon>
        <taxon>Fungi</taxon>
        <taxon>Dikarya</taxon>
        <taxon>Ascomycota</taxon>
        <taxon>Saccharomycotina</taxon>
        <taxon>Pichiomycetes</taxon>
        <taxon>Pichiales</taxon>
        <taxon>Pichiaceae</taxon>
        <taxon>Brettanomyces</taxon>
    </lineage>
</organism>
<dbReference type="PROSITE" id="PS50801">
    <property type="entry name" value="STAS"/>
    <property type="match status" value="1"/>
</dbReference>
<proteinExistence type="predicted"/>
<evidence type="ECO:0000256" key="3">
    <source>
        <dbReference type="ARBA" id="ARBA00022989"/>
    </source>
</evidence>
<feature type="domain" description="STAS" evidence="8">
    <location>
        <begin position="671"/>
        <end position="782"/>
    </location>
</feature>
<feature type="transmembrane region" description="Helical" evidence="6">
    <location>
        <begin position="370"/>
        <end position="392"/>
    </location>
</feature>
<keyword evidence="2 6" id="KW-0812">Transmembrane</keyword>
<feature type="region of interest" description="Disordered" evidence="5">
    <location>
        <begin position="78"/>
        <end position="163"/>
    </location>
</feature>
<protein>
    <submittedName>
        <fullName evidence="9">DEBR0S6_07932g1_1</fullName>
    </submittedName>
</protein>
<evidence type="ECO:0000256" key="1">
    <source>
        <dbReference type="ARBA" id="ARBA00004141"/>
    </source>
</evidence>
<dbReference type="InterPro" id="IPR002645">
    <property type="entry name" value="STAS_dom"/>
</dbReference>
<dbReference type="InterPro" id="IPR036513">
    <property type="entry name" value="STAS_dom_sf"/>
</dbReference>
<evidence type="ECO:0000313" key="9">
    <source>
        <dbReference type="EMBL" id="VUG20100.1"/>
    </source>
</evidence>
<dbReference type="InterPro" id="IPR014710">
    <property type="entry name" value="RmlC-like_jellyroll"/>
</dbReference>
<feature type="compositionally biased region" description="Acidic residues" evidence="5">
    <location>
        <begin position="96"/>
        <end position="108"/>
    </location>
</feature>
<reference evidence="9 10" key="1">
    <citation type="submission" date="2019-07" db="EMBL/GenBank/DDBJ databases">
        <authorList>
            <person name="Friedrich A."/>
            <person name="Schacherer J."/>
        </authorList>
    </citation>
    <scope>NUCLEOTIDE SEQUENCE [LARGE SCALE GENOMIC DNA]</scope>
</reference>
<dbReference type="InterPro" id="IPR052706">
    <property type="entry name" value="Membrane-Transporter-like"/>
</dbReference>
<feature type="transmembrane region" description="Helical" evidence="6">
    <location>
        <begin position="599"/>
        <end position="631"/>
    </location>
</feature>
<accession>A0A7D9H2V0</accession>
<feature type="compositionally biased region" description="Low complexity" evidence="5">
    <location>
        <begin position="128"/>
        <end position="147"/>
    </location>
</feature>
<feature type="compositionally biased region" description="Pro residues" evidence="5">
    <location>
        <begin position="149"/>
        <end position="159"/>
    </location>
</feature>
<keyword evidence="4 6" id="KW-0472">Membrane</keyword>
<dbReference type="PANTHER" id="PTHR43310:SF4">
    <property type="entry name" value="AFR304WP"/>
    <property type="match status" value="1"/>
</dbReference>
<dbReference type="Gene3D" id="3.30.750.24">
    <property type="entry name" value="STAS domain"/>
    <property type="match status" value="1"/>
</dbReference>
<sequence length="1036" mass="112304">MSSSYSSYGTDTLERTTPQAIDAPTRRHASMSVDGGQALGRSFIYSSYRPSGLEGFAVGTPAVHSTSSVHEETANFAGVGVDEESSGSEAVLGETAEPEPEGEGEAEVEGERSYWSAGEPRATKSSKSDSFSQRSLSHNSLHNSFSQTPEPPSESPLPEAPLLAEPPRTSWQKFFARARKITRDFPRDLPTWKQTGARVVGYVPAVFLGVLMNILDALSYGMIMFPLSEPCFKDMGPAGLSMFYVSTIVSQLVFSLGGSAFKSGIGSEMIEVTPFFHKMASSIMVSLGEDNKDAVIATTIVTLAFSSVVTGLCFGLLGKFRLGRLVGFFPRHILVGCVGGVGYFLVVTAIEVCSRIDGGIHYNAAVLRYLLQPLVFLQWTVPLALCAVLVLAERFVRSPLLVPGYIIAVFAAFHALVAAVPQWSLGAARRFGWVFAAQRSAGPWYGFYALYRWRIVDWWLVLAQMPTILALTFFGVLHVPINVPALALSTGQGADGADAVDVDRELLAHGISNALSGMLGAIQNYLVYTNSVLFIRAGADSRLSGVLLALATAAVMVAGPAIIGYIPVCVVGTLVYLLGYELLKEALWDTVGRVRPFEYATIVVIVVTMGAVDFVAGIIVGILLACVSFVVEAAGREVVRGVYSGRYARSIVVRHPKQIEFLARVGRQTCVFKLAGSLFFGSIGRLEERVRTRFAHHAWLRDPIKFLILDVNGVPGIDFSAAEGFKRIRNLALDRGCYLLISSVDAHSVMVRALEDCGLWEDPRDRARVQLFHDLNSALEWCENRFLADVAAYARGSAALDGPGTPPTGIAIRSRRPSKIGTRPRSASHVQTSRRLPMALLQNAGFSPSEHIPLLSASPRRAQFVSAAQKSLSAERRELLKSAAPPAQPLPLVLKIMQGLADSLSESLWAALCPYLRKSVFGPARTIYSRGSDPVALFFVEHGLINYRMTFNNLNLSLRSSVLPLTLFGDIIASHSDDRKIVYTAESASTVWVLDAASIGRLRADNAELYEQLLVVCLRLSAQRADTIASNIMVSS</sequence>
<keyword evidence="3 6" id="KW-1133">Transmembrane helix</keyword>